<keyword evidence="2" id="KW-0808">Transferase</keyword>
<dbReference type="InterPro" id="IPR038375">
    <property type="entry name" value="NDUFAF7_sf"/>
</dbReference>
<dbReference type="Pfam" id="PF02636">
    <property type="entry name" value="Methyltransf_28"/>
    <property type="match status" value="1"/>
</dbReference>
<dbReference type="PANTHER" id="PTHR12049">
    <property type="entry name" value="PROTEIN ARGININE METHYLTRANSFERASE NDUFAF7, MITOCHONDRIAL"/>
    <property type="match status" value="1"/>
</dbReference>
<dbReference type="Proteomes" id="UP000034444">
    <property type="component" value="Chromosome"/>
</dbReference>
<keyword evidence="1" id="KW-0489">Methyltransferase</keyword>
<dbReference type="GO" id="GO:0032259">
    <property type="term" value="P:methylation"/>
    <property type="evidence" value="ECO:0007669"/>
    <property type="project" value="UniProtKB-KW"/>
</dbReference>
<proteinExistence type="predicted"/>
<evidence type="ECO:0000313" key="3">
    <source>
        <dbReference type="EMBL" id="AKF25353.1"/>
    </source>
</evidence>
<dbReference type="GO" id="GO:0035243">
    <property type="term" value="F:protein-arginine omega-N symmetric methyltransferase activity"/>
    <property type="evidence" value="ECO:0007669"/>
    <property type="project" value="TreeGrafter"/>
</dbReference>
<evidence type="ECO:0000256" key="1">
    <source>
        <dbReference type="ARBA" id="ARBA00022603"/>
    </source>
</evidence>
<evidence type="ECO:0000313" key="4">
    <source>
        <dbReference type="Proteomes" id="UP000034444"/>
    </source>
</evidence>
<dbReference type="AlphaFoldDB" id="A0A7U4M1W2"/>
<dbReference type="Gene3D" id="3.40.50.12710">
    <property type="match status" value="1"/>
</dbReference>
<reference evidence="4" key="2">
    <citation type="journal article" date="2017" name="Stand. Genomic Sci.">
        <title>Complete genome sequence of the sulfur-oxidizing chemolithoautotrophic Sulfurovum lithotrophicum 42BKTT.</title>
        <authorList>
            <person name="Jeon W."/>
            <person name="Priscilla L."/>
            <person name="Park G."/>
            <person name="Lee H."/>
            <person name="Lee N."/>
            <person name="Lee D."/>
            <person name="Kwon H."/>
            <person name="Ahn I."/>
            <person name="Lee C."/>
            <person name="Lee H."/>
            <person name="Ahn J."/>
        </authorList>
    </citation>
    <scope>NUCLEOTIDE SEQUENCE [LARGE SCALE GENOMIC DNA]</scope>
    <source>
        <strain evidence="4">ATCC BAA-797 / 42BKT</strain>
    </source>
</reference>
<dbReference type="InterPro" id="IPR029063">
    <property type="entry name" value="SAM-dependent_MTases_sf"/>
</dbReference>
<dbReference type="PANTHER" id="PTHR12049:SF7">
    <property type="entry name" value="PROTEIN ARGININE METHYLTRANSFERASE NDUFAF7, MITOCHONDRIAL"/>
    <property type="match status" value="1"/>
</dbReference>
<dbReference type="InterPro" id="IPR003788">
    <property type="entry name" value="NDUFAF7"/>
</dbReference>
<sequence length="328" mass="37942">MYFSEYMNEWLYGENGYYKNFKAIGKSGDFYTAVSTSSFFGASIANYFFKMLKEGEADRNGWLIEVGAHQGYLICDMIQWLYTCDPSLVQTLKFGIVERQPEVREAQSAYIKERFGDDVTVTHFEDLSEVNAQYAFVVANEIFDAFPCELLKDEQIAVVEDHTISWEPAPSKMLEWAKGHYLKQGEVAVGYEDFAKAMASGIKKCDFVSFDYGEKYVRNDFSIRVYRAHETFPLFDEALDLSKSFGKDDITYDVNFKHVLEAFQSAGFKEESYETQARALIRFGLIEILEQFASQTTQERYMREADKIKTLIAPTMMGDRFKMIHLRK</sequence>
<dbReference type="EMBL" id="CP011308">
    <property type="protein sequence ID" value="AKF25353.1"/>
    <property type="molecule type" value="Genomic_DNA"/>
</dbReference>
<protein>
    <recommendedName>
        <fullName evidence="5">SAM-dependent methyltransferase</fullName>
    </recommendedName>
</protein>
<dbReference type="RefSeq" id="WP_046551430.1">
    <property type="nucleotide sequence ID" value="NZ_CP011308.1"/>
</dbReference>
<evidence type="ECO:0008006" key="5">
    <source>
        <dbReference type="Google" id="ProtNLM"/>
    </source>
</evidence>
<name>A0A7U4M1W2_9BACT</name>
<accession>A0A7U4M1W2</accession>
<keyword evidence="4" id="KW-1185">Reference proteome</keyword>
<gene>
    <name evidence="3" type="ORF">YH65_08100</name>
</gene>
<dbReference type="KEGG" id="slh:YH65_08100"/>
<reference evidence="3 4" key="1">
    <citation type="submission" date="2015-04" db="EMBL/GenBank/DDBJ databases">
        <title>Complete genome sequence of Sulfurovum lithotrophicum ATCC BAA-797T.</title>
        <authorList>
            <person name="Ahn J."/>
            <person name="Park G."/>
            <person name="Jeon W."/>
            <person name="Jang Y."/>
            <person name="Jang M."/>
            <person name="Lee H."/>
            <person name="Lee H."/>
        </authorList>
    </citation>
    <scope>NUCLEOTIDE SEQUENCE [LARGE SCALE GENOMIC DNA]</scope>
    <source>
        <strain evidence="4">ATCC BAA-797 / 42BKT</strain>
    </source>
</reference>
<dbReference type="SUPFAM" id="SSF53335">
    <property type="entry name" value="S-adenosyl-L-methionine-dependent methyltransferases"/>
    <property type="match status" value="1"/>
</dbReference>
<evidence type="ECO:0000256" key="2">
    <source>
        <dbReference type="ARBA" id="ARBA00022679"/>
    </source>
</evidence>
<organism evidence="3 4">
    <name type="scientific">Sulfurovum lithotrophicum</name>
    <dbReference type="NCBI Taxonomy" id="206403"/>
    <lineage>
        <taxon>Bacteria</taxon>
        <taxon>Pseudomonadati</taxon>
        <taxon>Campylobacterota</taxon>
        <taxon>Epsilonproteobacteria</taxon>
        <taxon>Campylobacterales</taxon>
        <taxon>Sulfurovaceae</taxon>
        <taxon>Sulfurovum</taxon>
    </lineage>
</organism>